<dbReference type="EMBL" id="BGZK01000150">
    <property type="protein sequence ID" value="GBP23420.1"/>
    <property type="molecule type" value="Genomic_DNA"/>
</dbReference>
<sequence length="82" mass="9145">MDAKRKKAMPTRTCKAIDTHGRQDSWRVRDIAISFLPLMIDASPFCAIPSRAQSIDSYVAARAVGQSKMRLAELLLSRSAHE</sequence>
<name>A0A4C1UBB3_EUMVA</name>
<proteinExistence type="predicted"/>
<accession>A0A4C1UBB3</accession>
<protein>
    <submittedName>
        <fullName evidence="1">Uncharacterized protein</fullName>
    </submittedName>
</protein>
<dbReference type="AlphaFoldDB" id="A0A4C1UBB3"/>
<organism evidence="1 2">
    <name type="scientific">Eumeta variegata</name>
    <name type="common">Bagworm moth</name>
    <name type="synonym">Eumeta japonica</name>
    <dbReference type="NCBI Taxonomy" id="151549"/>
    <lineage>
        <taxon>Eukaryota</taxon>
        <taxon>Metazoa</taxon>
        <taxon>Ecdysozoa</taxon>
        <taxon>Arthropoda</taxon>
        <taxon>Hexapoda</taxon>
        <taxon>Insecta</taxon>
        <taxon>Pterygota</taxon>
        <taxon>Neoptera</taxon>
        <taxon>Endopterygota</taxon>
        <taxon>Lepidoptera</taxon>
        <taxon>Glossata</taxon>
        <taxon>Ditrysia</taxon>
        <taxon>Tineoidea</taxon>
        <taxon>Psychidae</taxon>
        <taxon>Oiketicinae</taxon>
        <taxon>Eumeta</taxon>
    </lineage>
</organism>
<gene>
    <name evidence="1" type="ORF">EVAR_22279_1</name>
</gene>
<dbReference type="Proteomes" id="UP000299102">
    <property type="component" value="Unassembled WGS sequence"/>
</dbReference>
<keyword evidence="2" id="KW-1185">Reference proteome</keyword>
<evidence type="ECO:0000313" key="1">
    <source>
        <dbReference type="EMBL" id="GBP23420.1"/>
    </source>
</evidence>
<reference evidence="1 2" key="1">
    <citation type="journal article" date="2019" name="Commun. Biol.">
        <title>The bagworm genome reveals a unique fibroin gene that provides high tensile strength.</title>
        <authorList>
            <person name="Kono N."/>
            <person name="Nakamura H."/>
            <person name="Ohtoshi R."/>
            <person name="Tomita M."/>
            <person name="Numata K."/>
            <person name="Arakawa K."/>
        </authorList>
    </citation>
    <scope>NUCLEOTIDE SEQUENCE [LARGE SCALE GENOMIC DNA]</scope>
</reference>
<evidence type="ECO:0000313" key="2">
    <source>
        <dbReference type="Proteomes" id="UP000299102"/>
    </source>
</evidence>
<comment type="caution">
    <text evidence="1">The sequence shown here is derived from an EMBL/GenBank/DDBJ whole genome shotgun (WGS) entry which is preliminary data.</text>
</comment>